<evidence type="ECO:0000313" key="10">
    <source>
        <dbReference type="Proteomes" id="UP000887159"/>
    </source>
</evidence>
<evidence type="ECO:0000256" key="1">
    <source>
        <dbReference type="ARBA" id="ARBA00004141"/>
    </source>
</evidence>
<keyword evidence="6" id="KW-0325">Glycoprotein</keyword>
<evidence type="ECO:0000256" key="7">
    <source>
        <dbReference type="SAM" id="SignalP"/>
    </source>
</evidence>
<keyword evidence="4" id="KW-0472">Membrane</keyword>
<dbReference type="GO" id="GO:0016020">
    <property type="term" value="C:membrane"/>
    <property type="evidence" value="ECO:0007669"/>
    <property type="project" value="UniProtKB-SubCell"/>
</dbReference>
<keyword evidence="2" id="KW-0812">Transmembrane</keyword>
<dbReference type="Gene3D" id="3.40.50.2300">
    <property type="match status" value="1"/>
</dbReference>
<dbReference type="Pfam" id="PF01094">
    <property type="entry name" value="ANF_receptor"/>
    <property type="match status" value="1"/>
</dbReference>
<dbReference type="PANTHER" id="PTHR24060">
    <property type="entry name" value="METABOTROPIC GLUTAMATE RECEPTOR"/>
    <property type="match status" value="1"/>
</dbReference>
<evidence type="ECO:0000313" key="9">
    <source>
        <dbReference type="EMBL" id="GFY18073.1"/>
    </source>
</evidence>
<feature type="signal peptide" evidence="7">
    <location>
        <begin position="1"/>
        <end position="25"/>
    </location>
</feature>
<gene>
    <name evidence="9" type="primary">mGluR</name>
    <name evidence="9" type="ORF">TNCV_3385641</name>
</gene>
<accession>A0A8X6SUT1</accession>
<dbReference type="InterPro" id="IPR050726">
    <property type="entry name" value="mGluR"/>
</dbReference>
<evidence type="ECO:0000256" key="2">
    <source>
        <dbReference type="ARBA" id="ARBA00022692"/>
    </source>
</evidence>
<feature type="domain" description="Receptor ligand binding region" evidence="8">
    <location>
        <begin position="114"/>
        <end position="307"/>
    </location>
</feature>
<protein>
    <submittedName>
        <fullName evidence="9">Metabotropic glutamate receptor</fullName>
    </submittedName>
</protein>
<comment type="subcellular location">
    <subcellularLocation>
        <location evidence="1">Membrane</location>
        <topology evidence="1">Multi-pass membrane protein</topology>
    </subcellularLocation>
</comment>
<sequence length="312" mass="35168">METNARLRILILIIITIRYITCCAGQEDLNDAQDEAKVVAEESAFEYKIKPKEAFKEKVNACKMRENILSNLLCPHKTVDIDGDIILGGIMSIHDAGHEQMCGPLMPNRSSILELEAILYTIDKVNSDTDFLPGIKLGAHILDDCYQESYSLLQAINFIPGTRNAFETFAFQCPDGKPNFHSPKVAGVIRSEMSCCRVARLLDKFKMPQVIFSDTSFDFIKKPKLEYLLKTVPSSKKTAEMMFNLVLFSHLSGFSDNENDFLSLMGMEKNFSRKNISIPQNQPIGNDSSATCDGYYDKVVEMLREESKDKSK</sequence>
<evidence type="ECO:0000259" key="8">
    <source>
        <dbReference type="Pfam" id="PF01094"/>
    </source>
</evidence>
<keyword evidence="5 9" id="KW-0675">Receptor</keyword>
<feature type="chain" id="PRO_5036444481" evidence="7">
    <location>
        <begin position="26"/>
        <end position="312"/>
    </location>
</feature>
<proteinExistence type="predicted"/>
<reference evidence="9" key="1">
    <citation type="submission" date="2020-08" db="EMBL/GenBank/DDBJ databases">
        <title>Multicomponent nature underlies the extraordinary mechanical properties of spider dragline silk.</title>
        <authorList>
            <person name="Kono N."/>
            <person name="Nakamura H."/>
            <person name="Mori M."/>
            <person name="Yoshida Y."/>
            <person name="Ohtoshi R."/>
            <person name="Malay A.D."/>
            <person name="Moran D.A.P."/>
            <person name="Tomita M."/>
            <person name="Numata K."/>
            <person name="Arakawa K."/>
        </authorList>
    </citation>
    <scope>NUCLEOTIDE SEQUENCE</scope>
</reference>
<keyword evidence="3" id="KW-1133">Transmembrane helix</keyword>
<evidence type="ECO:0000256" key="3">
    <source>
        <dbReference type="ARBA" id="ARBA00022989"/>
    </source>
</evidence>
<keyword evidence="10" id="KW-1185">Reference proteome</keyword>
<keyword evidence="7" id="KW-0732">Signal</keyword>
<evidence type="ECO:0000256" key="6">
    <source>
        <dbReference type="ARBA" id="ARBA00023180"/>
    </source>
</evidence>
<evidence type="ECO:0000256" key="5">
    <source>
        <dbReference type="ARBA" id="ARBA00023170"/>
    </source>
</evidence>
<dbReference type="InterPro" id="IPR001828">
    <property type="entry name" value="ANF_lig-bd_rcpt"/>
</dbReference>
<dbReference type="SUPFAM" id="SSF53822">
    <property type="entry name" value="Periplasmic binding protein-like I"/>
    <property type="match status" value="1"/>
</dbReference>
<evidence type="ECO:0000256" key="4">
    <source>
        <dbReference type="ARBA" id="ARBA00023136"/>
    </source>
</evidence>
<dbReference type="AlphaFoldDB" id="A0A8X6SUT1"/>
<dbReference type="PRINTS" id="PR00248">
    <property type="entry name" value="GPCRMGR"/>
</dbReference>
<comment type="caution">
    <text evidence="9">The sequence shown here is derived from an EMBL/GenBank/DDBJ whole genome shotgun (WGS) entry which is preliminary data.</text>
</comment>
<dbReference type="InterPro" id="IPR000337">
    <property type="entry name" value="GPCR_3"/>
</dbReference>
<dbReference type="InterPro" id="IPR028082">
    <property type="entry name" value="Peripla_BP_I"/>
</dbReference>
<organism evidence="9 10">
    <name type="scientific">Trichonephila clavipes</name>
    <name type="common">Golden silk orbweaver</name>
    <name type="synonym">Nephila clavipes</name>
    <dbReference type="NCBI Taxonomy" id="2585209"/>
    <lineage>
        <taxon>Eukaryota</taxon>
        <taxon>Metazoa</taxon>
        <taxon>Ecdysozoa</taxon>
        <taxon>Arthropoda</taxon>
        <taxon>Chelicerata</taxon>
        <taxon>Arachnida</taxon>
        <taxon>Araneae</taxon>
        <taxon>Araneomorphae</taxon>
        <taxon>Entelegynae</taxon>
        <taxon>Araneoidea</taxon>
        <taxon>Nephilidae</taxon>
        <taxon>Trichonephila</taxon>
    </lineage>
</organism>
<dbReference type="EMBL" id="BMAU01021347">
    <property type="protein sequence ID" value="GFY18073.1"/>
    <property type="molecule type" value="Genomic_DNA"/>
</dbReference>
<dbReference type="GO" id="GO:0004930">
    <property type="term" value="F:G protein-coupled receptor activity"/>
    <property type="evidence" value="ECO:0007669"/>
    <property type="project" value="InterPro"/>
</dbReference>
<name>A0A8X6SUT1_TRICX</name>
<dbReference type="Proteomes" id="UP000887159">
    <property type="component" value="Unassembled WGS sequence"/>
</dbReference>